<gene>
    <name evidence="1" type="ORF">NDU88_004156</name>
</gene>
<comment type="caution">
    <text evidence="1">The sequence shown here is derived from an EMBL/GenBank/DDBJ whole genome shotgun (WGS) entry which is preliminary data.</text>
</comment>
<evidence type="ECO:0000313" key="2">
    <source>
        <dbReference type="Proteomes" id="UP001066276"/>
    </source>
</evidence>
<reference evidence="1" key="1">
    <citation type="journal article" date="2022" name="bioRxiv">
        <title>Sequencing and chromosome-scale assembly of the giantPleurodeles waltlgenome.</title>
        <authorList>
            <person name="Brown T."/>
            <person name="Elewa A."/>
            <person name="Iarovenko S."/>
            <person name="Subramanian E."/>
            <person name="Araus A.J."/>
            <person name="Petzold A."/>
            <person name="Susuki M."/>
            <person name="Suzuki K.-i.T."/>
            <person name="Hayashi T."/>
            <person name="Toyoda A."/>
            <person name="Oliveira C."/>
            <person name="Osipova E."/>
            <person name="Leigh N.D."/>
            <person name="Simon A."/>
            <person name="Yun M.H."/>
        </authorList>
    </citation>
    <scope>NUCLEOTIDE SEQUENCE</scope>
    <source>
        <strain evidence="1">20211129_DDA</strain>
        <tissue evidence="1">Liver</tissue>
    </source>
</reference>
<sequence length="54" mass="5660">FTSIANRSPSGGPARCSKLETMCCIGGADWLDEDVEQDGPKQLQQGDVIAHVGA</sequence>
<keyword evidence="2" id="KW-1185">Reference proteome</keyword>
<dbReference type="EMBL" id="JANPWB010000011">
    <property type="protein sequence ID" value="KAJ1125733.1"/>
    <property type="molecule type" value="Genomic_DNA"/>
</dbReference>
<name>A0AAV7PGN2_PLEWA</name>
<proteinExistence type="predicted"/>
<dbReference type="Proteomes" id="UP001066276">
    <property type="component" value="Chromosome 7"/>
</dbReference>
<dbReference type="AlphaFoldDB" id="A0AAV7PGN2"/>
<evidence type="ECO:0000313" key="1">
    <source>
        <dbReference type="EMBL" id="KAJ1125733.1"/>
    </source>
</evidence>
<feature type="non-terminal residue" evidence="1">
    <location>
        <position position="54"/>
    </location>
</feature>
<organism evidence="1 2">
    <name type="scientific">Pleurodeles waltl</name>
    <name type="common">Iberian ribbed newt</name>
    <dbReference type="NCBI Taxonomy" id="8319"/>
    <lineage>
        <taxon>Eukaryota</taxon>
        <taxon>Metazoa</taxon>
        <taxon>Chordata</taxon>
        <taxon>Craniata</taxon>
        <taxon>Vertebrata</taxon>
        <taxon>Euteleostomi</taxon>
        <taxon>Amphibia</taxon>
        <taxon>Batrachia</taxon>
        <taxon>Caudata</taxon>
        <taxon>Salamandroidea</taxon>
        <taxon>Salamandridae</taxon>
        <taxon>Pleurodelinae</taxon>
        <taxon>Pleurodeles</taxon>
    </lineage>
</organism>
<protein>
    <submittedName>
        <fullName evidence="1">Uncharacterized protein</fullName>
    </submittedName>
</protein>
<feature type="non-terminal residue" evidence="1">
    <location>
        <position position="1"/>
    </location>
</feature>
<accession>A0AAV7PGN2</accession>